<dbReference type="PANTHER" id="PTHR48043:SF145">
    <property type="entry name" value="FI06409P-RELATED"/>
    <property type="match status" value="1"/>
</dbReference>
<name>A0AAE0I6Y4_9PEZI</name>
<dbReference type="InterPro" id="IPR050271">
    <property type="entry name" value="UDP-glycosyltransferase"/>
</dbReference>
<keyword evidence="2" id="KW-0808">Transferase</keyword>
<dbReference type="Pfam" id="PF00201">
    <property type="entry name" value="UDPGT"/>
    <property type="match status" value="1"/>
</dbReference>
<proteinExistence type="predicted"/>
<comment type="caution">
    <text evidence="3">The sequence shown here is derived from an EMBL/GenBank/DDBJ whole genome shotgun (WGS) entry which is preliminary data.</text>
</comment>
<organism evidence="3 4">
    <name type="scientific">Apodospora peruviana</name>
    <dbReference type="NCBI Taxonomy" id="516989"/>
    <lineage>
        <taxon>Eukaryota</taxon>
        <taxon>Fungi</taxon>
        <taxon>Dikarya</taxon>
        <taxon>Ascomycota</taxon>
        <taxon>Pezizomycotina</taxon>
        <taxon>Sordariomycetes</taxon>
        <taxon>Sordariomycetidae</taxon>
        <taxon>Sordariales</taxon>
        <taxon>Lasiosphaeriaceae</taxon>
        <taxon>Apodospora</taxon>
    </lineage>
</organism>
<protein>
    <recommendedName>
        <fullName evidence="5">UDP-glucoronosyl and UDP-glucosyl transferase family protein</fullName>
    </recommendedName>
</protein>
<dbReference type="PANTHER" id="PTHR48043">
    <property type="entry name" value="EG:EG0003.4 PROTEIN-RELATED"/>
    <property type="match status" value="1"/>
</dbReference>
<dbReference type="InterPro" id="IPR002213">
    <property type="entry name" value="UDP_glucos_trans"/>
</dbReference>
<evidence type="ECO:0000256" key="1">
    <source>
        <dbReference type="ARBA" id="ARBA00022676"/>
    </source>
</evidence>
<gene>
    <name evidence="3" type="ORF">B0H66DRAFT_622909</name>
</gene>
<evidence type="ECO:0000313" key="4">
    <source>
        <dbReference type="Proteomes" id="UP001283341"/>
    </source>
</evidence>
<dbReference type="SUPFAM" id="SSF53756">
    <property type="entry name" value="UDP-Glycosyltransferase/glycogen phosphorylase"/>
    <property type="match status" value="1"/>
</dbReference>
<reference evidence="3" key="2">
    <citation type="submission" date="2023-06" db="EMBL/GenBank/DDBJ databases">
        <authorList>
            <consortium name="Lawrence Berkeley National Laboratory"/>
            <person name="Haridas S."/>
            <person name="Hensen N."/>
            <person name="Bonometti L."/>
            <person name="Westerberg I."/>
            <person name="Brannstrom I.O."/>
            <person name="Guillou S."/>
            <person name="Cros-Aarteil S."/>
            <person name="Calhoun S."/>
            <person name="Kuo A."/>
            <person name="Mondo S."/>
            <person name="Pangilinan J."/>
            <person name="Riley R."/>
            <person name="Labutti K."/>
            <person name="Andreopoulos B."/>
            <person name="Lipzen A."/>
            <person name="Chen C."/>
            <person name="Yanf M."/>
            <person name="Daum C."/>
            <person name="Ng V."/>
            <person name="Clum A."/>
            <person name="Steindorff A."/>
            <person name="Ohm R."/>
            <person name="Martin F."/>
            <person name="Silar P."/>
            <person name="Natvig D."/>
            <person name="Lalanne C."/>
            <person name="Gautier V."/>
            <person name="Ament-Velasquez S.L."/>
            <person name="Kruys A."/>
            <person name="Hutchinson M.I."/>
            <person name="Powell A.J."/>
            <person name="Barry K."/>
            <person name="Miller A.N."/>
            <person name="Grigoriev I.V."/>
            <person name="Debuchy R."/>
            <person name="Gladieux P."/>
            <person name="Thoren M.H."/>
            <person name="Johannesson H."/>
        </authorList>
    </citation>
    <scope>NUCLEOTIDE SEQUENCE</scope>
    <source>
        <strain evidence="3">CBS 118394</strain>
    </source>
</reference>
<keyword evidence="4" id="KW-1185">Reference proteome</keyword>
<sequence>MGSLPSPGPPPKRKRVLLLTNSEHGQANVYLATSYALLTLPDEDVDVHFASFAPIHKFVVATSQHAERDRPSSRSGGIIFHTISGLDMVSAWERPEVLAEQESIAKVEATAQWWSVLSLTSCAIRRMILLLRVTLPWTGPEFVQIFWSVIEIVRDVQPDIIAVDPAFSPALTALRHINAKFIILSPNTIKDFAMPLQPNAEALWKYPCVGKAYDFPVPVQHIPMNIFLILLTIVCGLFLDAHRRAIQLYVQEKADGAQLTTLNDLSLNPHVFGVKFLVANLPELEFPLKLIPAHIVPCGPMIRPARPVREVDAGLAGWLAQGPTLYINLGTHMRCKEQFAIEMATAIRIVLDHARGQLWRDKRLAGLQVLWKLTKRGEYDVTKVGSAVHKILGRDIDSGRVKIVDWIEAEPTAVLETETVICAVHHGGANSFLETVCVGIPQVVLPVWMDTYDFARRAEILGIGRWGNRLSDGRLCKGGELGSILIDVLLGGRSSLYEKNAKLLAQKCREFGGGRVRAARHILAEIDEACFHGEETCRHSTANGGTDHVVEKDEEKEKLLFRGLNGKSNGHA</sequence>
<reference evidence="3" key="1">
    <citation type="journal article" date="2023" name="Mol. Phylogenet. Evol.">
        <title>Genome-scale phylogeny and comparative genomics of the fungal order Sordariales.</title>
        <authorList>
            <person name="Hensen N."/>
            <person name="Bonometti L."/>
            <person name="Westerberg I."/>
            <person name="Brannstrom I.O."/>
            <person name="Guillou S."/>
            <person name="Cros-Aarteil S."/>
            <person name="Calhoun S."/>
            <person name="Haridas S."/>
            <person name="Kuo A."/>
            <person name="Mondo S."/>
            <person name="Pangilinan J."/>
            <person name="Riley R."/>
            <person name="LaButti K."/>
            <person name="Andreopoulos B."/>
            <person name="Lipzen A."/>
            <person name="Chen C."/>
            <person name="Yan M."/>
            <person name="Daum C."/>
            <person name="Ng V."/>
            <person name="Clum A."/>
            <person name="Steindorff A."/>
            <person name="Ohm R.A."/>
            <person name="Martin F."/>
            <person name="Silar P."/>
            <person name="Natvig D.O."/>
            <person name="Lalanne C."/>
            <person name="Gautier V."/>
            <person name="Ament-Velasquez S.L."/>
            <person name="Kruys A."/>
            <person name="Hutchinson M.I."/>
            <person name="Powell A.J."/>
            <person name="Barry K."/>
            <person name="Miller A.N."/>
            <person name="Grigoriev I.V."/>
            <person name="Debuchy R."/>
            <person name="Gladieux P."/>
            <person name="Hiltunen Thoren M."/>
            <person name="Johannesson H."/>
        </authorList>
    </citation>
    <scope>NUCLEOTIDE SEQUENCE</scope>
    <source>
        <strain evidence="3">CBS 118394</strain>
    </source>
</reference>
<accession>A0AAE0I6Y4</accession>
<dbReference type="GO" id="GO:0008194">
    <property type="term" value="F:UDP-glycosyltransferase activity"/>
    <property type="evidence" value="ECO:0007669"/>
    <property type="project" value="InterPro"/>
</dbReference>
<dbReference type="AlphaFoldDB" id="A0AAE0I6Y4"/>
<dbReference type="Gene3D" id="3.40.50.2000">
    <property type="entry name" value="Glycogen Phosphorylase B"/>
    <property type="match status" value="1"/>
</dbReference>
<evidence type="ECO:0000313" key="3">
    <source>
        <dbReference type="EMBL" id="KAK3318771.1"/>
    </source>
</evidence>
<keyword evidence="1" id="KW-0328">Glycosyltransferase</keyword>
<dbReference type="Proteomes" id="UP001283341">
    <property type="component" value="Unassembled WGS sequence"/>
</dbReference>
<evidence type="ECO:0008006" key="5">
    <source>
        <dbReference type="Google" id="ProtNLM"/>
    </source>
</evidence>
<dbReference type="EMBL" id="JAUEDM010000004">
    <property type="protein sequence ID" value="KAK3318771.1"/>
    <property type="molecule type" value="Genomic_DNA"/>
</dbReference>
<evidence type="ECO:0000256" key="2">
    <source>
        <dbReference type="ARBA" id="ARBA00022679"/>
    </source>
</evidence>